<gene>
    <name evidence="1" type="ORF">AVDCRST_MAG42-2654</name>
</gene>
<proteinExistence type="predicted"/>
<dbReference type="Gene3D" id="3.40.630.30">
    <property type="match status" value="1"/>
</dbReference>
<accession>A0A6J4IRC6</accession>
<dbReference type="InterPro" id="IPR016181">
    <property type="entry name" value="Acyl_CoA_acyltransferase"/>
</dbReference>
<name>A0A6J4IRC6_9BACT</name>
<dbReference type="EMBL" id="CADCTA010000094">
    <property type="protein sequence ID" value="CAA9259836.1"/>
    <property type="molecule type" value="Genomic_DNA"/>
</dbReference>
<organism evidence="1">
    <name type="scientific">uncultured Chthoniobacterales bacterium</name>
    <dbReference type="NCBI Taxonomy" id="1836801"/>
    <lineage>
        <taxon>Bacteria</taxon>
        <taxon>Pseudomonadati</taxon>
        <taxon>Verrucomicrobiota</taxon>
        <taxon>Spartobacteria</taxon>
        <taxon>Chthoniobacterales</taxon>
        <taxon>environmental samples</taxon>
    </lineage>
</organism>
<dbReference type="SUPFAM" id="SSF55729">
    <property type="entry name" value="Acyl-CoA N-acyltransferases (Nat)"/>
    <property type="match status" value="1"/>
</dbReference>
<evidence type="ECO:0008006" key="2">
    <source>
        <dbReference type="Google" id="ProtNLM"/>
    </source>
</evidence>
<sequence>MSTGKAFTIRNYQPSDREAVRRLCCQTGFLGEPIDPVYEDRELFADFLTTYYTDHEPESSWVVEIDGELRGYLLGCRKPLLNQLYSFYQNICLSARAILRYGRYNEASRGFIRWLVMNGWREVPASPRRTPHFHINLLPDARKIATTRALFSAYFGYLYRHGEKRVYGQIVTFESRRGEKMFERYGFKVLNRARITKYDALHPESVYLSTVIKDLEGVEPLTVAVHSRG</sequence>
<reference evidence="1" key="1">
    <citation type="submission" date="2020-02" db="EMBL/GenBank/DDBJ databases">
        <authorList>
            <person name="Meier V. D."/>
        </authorList>
    </citation>
    <scope>NUCLEOTIDE SEQUENCE</scope>
    <source>
        <strain evidence="1">AVDCRST_MAG42</strain>
    </source>
</reference>
<protein>
    <recommendedName>
        <fullName evidence="2">N-acetyltransferase domain-containing protein</fullName>
    </recommendedName>
</protein>
<evidence type="ECO:0000313" key="1">
    <source>
        <dbReference type="EMBL" id="CAA9259836.1"/>
    </source>
</evidence>
<dbReference type="AlphaFoldDB" id="A0A6J4IRC6"/>